<reference evidence="1 2" key="1">
    <citation type="submission" date="2021-02" db="EMBL/GenBank/DDBJ databases">
        <title>Plant Genome Project.</title>
        <authorList>
            <person name="Zhang R.-G."/>
        </authorList>
    </citation>
    <scope>NUCLEOTIDE SEQUENCE [LARGE SCALE GENOMIC DNA]</scope>
    <source>
        <tissue evidence="1">Leaves</tissue>
    </source>
</reference>
<evidence type="ECO:0000313" key="1">
    <source>
        <dbReference type="EMBL" id="KAH7569137.1"/>
    </source>
</evidence>
<proteinExistence type="predicted"/>
<accession>A0ABQ8HXP8</accession>
<organism evidence="1 2">
    <name type="scientific">Xanthoceras sorbifolium</name>
    <dbReference type="NCBI Taxonomy" id="99658"/>
    <lineage>
        <taxon>Eukaryota</taxon>
        <taxon>Viridiplantae</taxon>
        <taxon>Streptophyta</taxon>
        <taxon>Embryophyta</taxon>
        <taxon>Tracheophyta</taxon>
        <taxon>Spermatophyta</taxon>
        <taxon>Magnoliopsida</taxon>
        <taxon>eudicotyledons</taxon>
        <taxon>Gunneridae</taxon>
        <taxon>Pentapetalae</taxon>
        <taxon>rosids</taxon>
        <taxon>malvids</taxon>
        <taxon>Sapindales</taxon>
        <taxon>Sapindaceae</taxon>
        <taxon>Xanthoceroideae</taxon>
        <taxon>Xanthoceras</taxon>
    </lineage>
</organism>
<evidence type="ECO:0000313" key="2">
    <source>
        <dbReference type="Proteomes" id="UP000827721"/>
    </source>
</evidence>
<comment type="caution">
    <text evidence="1">The sequence shown here is derived from an EMBL/GenBank/DDBJ whole genome shotgun (WGS) entry which is preliminary data.</text>
</comment>
<dbReference type="PANTHER" id="PTHR35121:SF2">
    <property type="entry name" value="SWIM-TYPE DOMAIN-CONTAINING PROTEIN"/>
    <property type="match status" value="1"/>
</dbReference>
<dbReference type="Proteomes" id="UP000827721">
    <property type="component" value="Unassembled WGS sequence"/>
</dbReference>
<dbReference type="EMBL" id="JAFEMO010000006">
    <property type="protein sequence ID" value="KAH7569137.1"/>
    <property type="molecule type" value="Genomic_DNA"/>
</dbReference>
<dbReference type="PANTHER" id="PTHR35121">
    <property type="entry name" value="HOMEODOMAIN PROTEIN 8, PUTATIVE-RELATED"/>
    <property type="match status" value="1"/>
</dbReference>
<sequence length="208" mass="22420">MATASSAADGFFRCVYEGCISGCDSGIERRPYHRNCGCALHSKSNNKSSRNCNPSNSHKCKKINVSYPMRRAWSEGSLVMAAAAASSSSSSPSSSPAVRLQLGSTPCIEEDDHDDEILLFKPLGCSVVRRPASRALHVKFSALIVSSRVPSTVQAVRPSQSAKQESEFVEKSETMRPMGGEELLIPEDAQAPSLSCGQEEKILVLVRL</sequence>
<keyword evidence="2" id="KW-1185">Reference proteome</keyword>
<name>A0ABQ8HXP8_9ROSI</name>
<gene>
    <name evidence="1" type="ORF">JRO89_XS06G0112200</name>
</gene>
<protein>
    <submittedName>
        <fullName evidence="1">Uncharacterized protein</fullName>
    </submittedName>
</protein>